<keyword evidence="1" id="KW-0863">Zinc-finger</keyword>
<feature type="compositionally biased region" description="Polar residues" evidence="2">
    <location>
        <begin position="343"/>
        <end position="372"/>
    </location>
</feature>
<dbReference type="SUPFAM" id="SSF57756">
    <property type="entry name" value="Retrovirus zinc finger-like domains"/>
    <property type="match status" value="1"/>
</dbReference>
<evidence type="ECO:0000256" key="1">
    <source>
        <dbReference type="PROSITE-ProRule" id="PRU00047"/>
    </source>
</evidence>
<feature type="compositionally biased region" description="Low complexity" evidence="2">
    <location>
        <begin position="573"/>
        <end position="584"/>
    </location>
</feature>
<feature type="compositionally biased region" description="Polar residues" evidence="2">
    <location>
        <begin position="957"/>
        <end position="966"/>
    </location>
</feature>
<feature type="compositionally biased region" description="Polar residues" evidence="2">
    <location>
        <begin position="797"/>
        <end position="823"/>
    </location>
</feature>
<dbReference type="InterPro" id="IPR036875">
    <property type="entry name" value="Znf_CCHC_sf"/>
</dbReference>
<protein>
    <recommendedName>
        <fullName evidence="3">CCHC-type domain-containing protein</fullName>
    </recommendedName>
</protein>
<name>A0A2T3AZN6_AMORE</name>
<feature type="compositionally biased region" description="Polar residues" evidence="2">
    <location>
        <begin position="259"/>
        <end position="273"/>
    </location>
</feature>
<dbReference type="OrthoDB" id="3550095at2759"/>
<dbReference type="AlphaFoldDB" id="A0A2T3AZN6"/>
<sequence length="1014" mass="109474">MSTSWSQGGQPSGPIQNNGNRHQAGSPNRVGGPPPICFKCGNEGHYVVDCPQTIRSTPDGLAASRASDPNQLSGNGATDGGAPSRAQWSNGQDGSVVNNYQNTKNPPVVTRYAVPGQPQQYGNFQGPYGPPTAPPPYQQFSGPAPASQSYPPPQQASYPPHQNQQYGPSGASYSYNQPPQQLYGAPPPNPQYGNQGYQAPQYNNYPQPNGPPPYGGPGYQTQHYAHSPSVPPYHEAPNQYPPQPAYGGPQQPPHWNYTPPVSSPYSASPFQQSRKSKYNPHFKREFSGASRQQSQSQPGSQPDYGSGNYQMNPQATSSNSNLTQYGPNQTSQNLPTSDVHFSGSENVENMNESNASSRTSTPYARRGSTSGNFRKGRIGAFTPFNGNATIDQQSDENEQREEGELSEEDLLEQEFNWELEKIFKEDPPTENVILAQPLATTFDMTPVPLLHLNSAPSVSRYARKDNLNEFTRQIRSQPQWTYLQEDPAFSDANMKGELIPLQEVPAWMAKRHGTVLPSLSRKREWSDEEDRQDNVGIQVKDDPDSEYPLETVPNKRQKKETDCDMSDTIPVKAPGTPTGAPGTPILKRTGTPSFDAGADTDADDVWAPQPGEGALSAPVNEDPTEALLASLGVSGSPKPVRKGSIPPVLMPANDQSISPHGKLPKSMSPQENLGYNMALQNNPSHSNSPHGIPPQGQYNNGGIPTRQSIPYGGPPQGTPPYNMRPQKKPSYGNGRYSIPRQNSYGNGIPMQSKTPYSNAPYSGPPQPQYANSPPYGNGPYGVQQQGMAPHGNPPHGTLSQGHNAPCSNDPSGVLQYNNPTYGTQPHGMSPQGNPAYGVPPQGQYGNGVPPPGNPAYGMPPQGQPPYSNPAHDISPQGNAYRPPNNRVRGNQPARNDSGYASSRGSNSNGLVVNASNQPHSSYSQPRVDGSIDTPSPQEETPVLSECQNSKSDENNESGESPLTPTSAEILGKLIQPARKTSNGKKAESLRQADDTVRKPKRPQPVVAEAYSRRW</sequence>
<dbReference type="GO" id="GO:0003676">
    <property type="term" value="F:nucleic acid binding"/>
    <property type="evidence" value="ECO:0007669"/>
    <property type="project" value="InterPro"/>
</dbReference>
<dbReference type="GeneID" id="36573861"/>
<dbReference type="InterPro" id="IPR001878">
    <property type="entry name" value="Znf_CCHC"/>
</dbReference>
<dbReference type="EMBL" id="KZ679012">
    <property type="protein sequence ID" value="PSS16614.1"/>
    <property type="molecule type" value="Genomic_DNA"/>
</dbReference>
<feature type="domain" description="CCHC-type" evidence="3">
    <location>
        <begin position="37"/>
        <end position="52"/>
    </location>
</feature>
<dbReference type="GO" id="GO:0008270">
    <property type="term" value="F:zinc ion binding"/>
    <property type="evidence" value="ECO:0007669"/>
    <property type="project" value="UniProtKB-KW"/>
</dbReference>
<feature type="compositionally biased region" description="Polar residues" evidence="2">
    <location>
        <begin position="739"/>
        <end position="760"/>
    </location>
</feature>
<evidence type="ECO:0000313" key="5">
    <source>
        <dbReference type="Proteomes" id="UP000241818"/>
    </source>
</evidence>
<organism evidence="4 5">
    <name type="scientific">Amorphotheca resinae ATCC 22711</name>
    <dbReference type="NCBI Taxonomy" id="857342"/>
    <lineage>
        <taxon>Eukaryota</taxon>
        <taxon>Fungi</taxon>
        <taxon>Dikarya</taxon>
        <taxon>Ascomycota</taxon>
        <taxon>Pezizomycotina</taxon>
        <taxon>Leotiomycetes</taxon>
        <taxon>Helotiales</taxon>
        <taxon>Amorphothecaceae</taxon>
        <taxon>Amorphotheca</taxon>
    </lineage>
</organism>
<keyword evidence="1" id="KW-0862">Zinc</keyword>
<dbReference type="InParanoid" id="A0A2T3AZN6"/>
<feature type="compositionally biased region" description="Polar residues" evidence="2">
    <location>
        <begin position="1"/>
        <end position="26"/>
    </location>
</feature>
<feature type="region of interest" description="Disordered" evidence="2">
    <location>
        <begin position="517"/>
        <end position="1014"/>
    </location>
</feature>
<feature type="compositionally biased region" description="Polar residues" evidence="2">
    <location>
        <begin position="696"/>
        <end position="708"/>
    </location>
</feature>
<feature type="compositionally biased region" description="Polar residues" evidence="2">
    <location>
        <begin position="892"/>
        <end position="924"/>
    </location>
</feature>
<feature type="compositionally biased region" description="Low complexity" evidence="2">
    <location>
        <begin position="143"/>
        <end position="160"/>
    </location>
</feature>
<feature type="compositionally biased region" description="Low complexity" evidence="2">
    <location>
        <begin position="287"/>
        <end position="307"/>
    </location>
</feature>
<feature type="compositionally biased region" description="Polar residues" evidence="2">
    <location>
        <begin position="667"/>
        <end position="689"/>
    </location>
</feature>
<feature type="region of interest" description="Disordered" evidence="2">
    <location>
        <begin position="56"/>
        <end position="409"/>
    </location>
</feature>
<gene>
    <name evidence="4" type="ORF">M430DRAFT_28377</name>
</gene>
<keyword evidence="5" id="KW-1185">Reference proteome</keyword>
<feature type="compositionally biased region" description="Basic and acidic residues" evidence="2">
    <location>
        <begin position="984"/>
        <end position="997"/>
    </location>
</feature>
<evidence type="ECO:0000259" key="3">
    <source>
        <dbReference type="PROSITE" id="PS50158"/>
    </source>
</evidence>
<feature type="compositionally biased region" description="Pro residues" evidence="2">
    <location>
        <begin position="128"/>
        <end position="137"/>
    </location>
</feature>
<dbReference type="Pfam" id="PF00098">
    <property type="entry name" value="zf-CCHC"/>
    <property type="match status" value="1"/>
</dbReference>
<evidence type="ECO:0000256" key="2">
    <source>
        <dbReference type="SAM" id="MobiDB-lite"/>
    </source>
</evidence>
<feature type="compositionally biased region" description="Polar residues" evidence="2">
    <location>
        <begin position="308"/>
        <end position="336"/>
    </location>
</feature>
<reference evidence="4 5" key="1">
    <citation type="journal article" date="2018" name="New Phytol.">
        <title>Comparative genomics and transcriptomics depict ericoid mycorrhizal fungi as versatile saprotrophs and plant mutualists.</title>
        <authorList>
            <person name="Martino E."/>
            <person name="Morin E."/>
            <person name="Grelet G.A."/>
            <person name="Kuo A."/>
            <person name="Kohler A."/>
            <person name="Daghino S."/>
            <person name="Barry K.W."/>
            <person name="Cichocki N."/>
            <person name="Clum A."/>
            <person name="Dockter R.B."/>
            <person name="Hainaut M."/>
            <person name="Kuo R.C."/>
            <person name="LaButti K."/>
            <person name="Lindahl B.D."/>
            <person name="Lindquist E.A."/>
            <person name="Lipzen A."/>
            <person name="Khouja H.R."/>
            <person name="Magnuson J."/>
            <person name="Murat C."/>
            <person name="Ohm R.A."/>
            <person name="Singer S.W."/>
            <person name="Spatafora J.W."/>
            <person name="Wang M."/>
            <person name="Veneault-Fourrey C."/>
            <person name="Henrissat B."/>
            <person name="Grigoriev I.V."/>
            <person name="Martin F.M."/>
            <person name="Perotto S."/>
        </authorList>
    </citation>
    <scope>NUCLEOTIDE SEQUENCE [LARGE SCALE GENOMIC DNA]</scope>
    <source>
        <strain evidence="4 5">ATCC 22711</strain>
    </source>
</reference>
<proteinExistence type="predicted"/>
<accession>A0A2T3AZN6</accession>
<evidence type="ECO:0000313" key="4">
    <source>
        <dbReference type="EMBL" id="PSS16614.1"/>
    </source>
</evidence>
<dbReference type="PROSITE" id="PS50158">
    <property type="entry name" value="ZF_CCHC"/>
    <property type="match status" value="1"/>
</dbReference>
<feature type="compositionally biased region" description="Polar residues" evidence="2">
    <location>
        <begin position="161"/>
        <end position="180"/>
    </location>
</feature>
<feature type="compositionally biased region" description="Polar residues" evidence="2">
    <location>
        <begin position="67"/>
        <end position="76"/>
    </location>
</feature>
<feature type="compositionally biased region" description="Acidic residues" evidence="2">
    <location>
        <begin position="393"/>
        <end position="409"/>
    </location>
</feature>
<feature type="compositionally biased region" description="Polar residues" evidence="2">
    <location>
        <begin position="86"/>
        <end position="105"/>
    </location>
</feature>
<keyword evidence="1" id="KW-0479">Metal-binding</keyword>
<dbReference type="RefSeq" id="XP_024720122.1">
    <property type="nucleotide sequence ID" value="XM_024865780.1"/>
</dbReference>
<feature type="region of interest" description="Disordered" evidence="2">
    <location>
        <begin position="1"/>
        <end position="37"/>
    </location>
</feature>
<dbReference type="SMART" id="SM00343">
    <property type="entry name" value="ZnF_C2HC"/>
    <property type="match status" value="1"/>
</dbReference>
<dbReference type="Proteomes" id="UP000241818">
    <property type="component" value="Unassembled WGS sequence"/>
</dbReference>
<feature type="compositionally biased region" description="Low complexity" evidence="2">
    <location>
        <begin position="191"/>
        <end position="207"/>
    </location>
</feature>